<dbReference type="InterPro" id="IPR006771">
    <property type="entry name" value="CetA-like"/>
</dbReference>
<keyword evidence="1" id="KW-0732">Signal</keyword>
<protein>
    <submittedName>
        <fullName evidence="2">BYS1 domain protein</fullName>
    </submittedName>
</protein>
<dbReference type="Pfam" id="PF04681">
    <property type="entry name" value="Bys1"/>
    <property type="match status" value="1"/>
</dbReference>
<evidence type="ECO:0000313" key="3">
    <source>
        <dbReference type="Proteomes" id="UP000799772"/>
    </source>
</evidence>
<dbReference type="PANTHER" id="PTHR36195">
    <property type="entry name" value="DOMAIN PROTEIN, PUTATIVE (AFU_ORTHOLOGUE AFUA_5G01990)-RELATED-RELATED"/>
    <property type="match status" value="1"/>
</dbReference>
<evidence type="ECO:0000256" key="1">
    <source>
        <dbReference type="SAM" id="SignalP"/>
    </source>
</evidence>
<feature type="signal peptide" evidence="1">
    <location>
        <begin position="1"/>
        <end position="20"/>
    </location>
</feature>
<dbReference type="AlphaFoldDB" id="A0A9P4IDU0"/>
<reference evidence="2" key="1">
    <citation type="journal article" date="2020" name="Stud. Mycol.">
        <title>101 Dothideomycetes genomes: a test case for predicting lifestyles and emergence of pathogens.</title>
        <authorList>
            <person name="Haridas S."/>
            <person name="Albert R."/>
            <person name="Binder M."/>
            <person name="Bloem J."/>
            <person name="Labutti K."/>
            <person name="Salamov A."/>
            <person name="Andreopoulos B."/>
            <person name="Baker S."/>
            <person name="Barry K."/>
            <person name="Bills G."/>
            <person name="Bluhm B."/>
            <person name="Cannon C."/>
            <person name="Castanera R."/>
            <person name="Culley D."/>
            <person name="Daum C."/>
            <person name="Ezra D."/>
            <person name="Gonzalez J."/>
            <person name="Henrissat B."/>
            <person name="Kuo A."/>
            <person name="Liang C."/>
            <person name="Lipzen A."/>
            <person name="Lutzoni F."/>
            <person name="Magnuson J."/>
            <person name="Mondo S."/>
            <person name="Nolan M."/>
            <person name="Ohm R."/>
            <person name="Pangilinan J."/>
            <person name="Park H.-J."/>
            <person name="Ramirez L."/>
            <person name="Alfaro M."/>
            <person name="Sun H."/>
            <person name="Tritt A."/>
            <person name="Yoshinaga Y."/>
            <person name="Zwiers L.-H."/>
            <person name="Turgeon B."/>
            <person name="Goodwin S."/>
            <person name="Spatafora J."/>
            <person name="Crous P."/>
            <person name="Grigoriev I."/>
        </authorList>
    </citation>
    <scope>NUCLEOTIDE SEQUENCE</scope>
    <source>
        <strain evidence="2">CBS 133067</strain>
    </source>
</reference>
<name>A0A9P4IDU0_9PEZI</name>
<organism evidence="2 3">
    <name type="scientific">Rhizodiscina lignyota</name>
    <dbReference type="NCBI Taxonomy" id="1504668"/>
    <lineage>
        <taxon>Eukaryota</taxon>
        <taxon>Fungi</taxon>
        <taxon>Dikarya</taxon>
        <taxon>Ascomycota</taxon>
        <taxon>Pezizomycotina</taxon>
        <taxon>Dothideomycetes</taxon>
        <taxon>Pleosporomycetidae</taxon>
        <taxon>Aulographales</taxon>
        <taxon>Rhizodiscinaceae</taxon>
        <taxon>Rhizodiscina</taxon>
    </lineage>
</organism>
<gene>
    <name evidence="2" type="ORF">NA57DRAFT_76644</name>
</gene>
<keyword evidence="3" id="KW-1185">Reference proteome</keyword>
<comment type="caution">
    <text evidence="2">The sequence shown here is derived from an EMBL/GenBank/DDBJ whole genome shotgun (WGS) entry which is preliminary data.</text>
</comment>
<dbReference type="EMBL" id="ML978127">
    <property type="protein sequence ID" value="KAF2097837.1"/>
    <property type="molecule type" value="Genomic_DNA"/>
</dbReference>
<dbReference type="OrthoDB" id="3682664at2759"/>
<sequence>MKVFRSELALVSAILPFATALGWANVQNNCPETIYVYSVGSSAGTQQTITTGNCYTEQYHNDPTCGGIAIKICLSDGCLWTGAPQTDFSYTLQGDTVWYDMSDVYGDPFKGKRMMVTATNPKCPHIEWSNGVNPGGSQVHECSSDADITLSLC</sequence>
<accession>A0A9P4IDU0</accession>
<evidence type="ECO:0000313" key="2">
    <source>
        <dbReference type="EMBL" id="KAF2097837.1"/>
    </source>
</evidence>
<feature type="chain" id="PRO_5040446679" evidence="1">
    <location>
        <begin position="21"/>
        <end position="153"/>
    </location>
</feature>
<dbReference type="Proteomes" id="UP000799772">
    <property type="component" value="Unassembled WGS sequence"/>
</dbReference>
<proteinExistence type="predicted"/>
<dbReference type="PANTHER" id="PTHR36195:SF4">
    <property type="entry name" value="DOMAIN PROTEIN, PUTATIVE (AFU_ORTHOLOGUE AFUA_5G01990)-RELATED"/>
    <property type="match status" value="1"/>
</dbReference>